<dbReference type="SUPFAM" id="SSF57716">
    <property type="entry name" value="Glucocorticoid receptor-like (DNA-binding domain)"/>
    <property type="match status" value="1"/>
</dbReference>
<reference evidence="8" key="1">
    <citation type="submission" date="2022-11" db="UniProtKB">
        <authorList>
            <consortium name="WormBaseParasite"/>
        </authorList>
    </citation>
    <scope>IDENTIFICATION</scope>
</reference>
<evidence type="ECO:0000259" key="6">
    <source>
        <dbReference type="PROSITE" id="PS50064"/>
    </source>
</evidence>
<protein>
    <submittedName>
        <fullName evidence="8">PARP-type domain-containing protein</fullName>
    </submittedName>
</protein>
<dbReference type="Gene3D" id="3.30.1740.10">
    <property type="entry name" value="Zinc finger, PARP-type"/>
    <property type="match status" value="1"/>
</dbReference>
<keyword evidence="4" id="KW-0862">Zinc</keyword>
<dbReference type="WBParaSite" id="PgR312_g001_t03">
    <property type="protein sequence ID" value="PgR312_g001_t03"/>
    <property type="gene ID" value="PgR312_g001"/>
</dbReference>
<evidence type="ECO:0000313" key="7">
    <source>
        <dbReference type="Proteomes" id="UP000887569"/>
    </source>
</evidence>
<keyword evidence="2" id="KW-0479">Metal-binding</keyword>
<evidence type="ECO:0000256" key="4">
    <source>
        <dbReference type="ARBA" id="ARBA00022833"/>
    </source>
</evidence>
<keyword evidence="7" id="KW-1185">Reference proteome</keyword>
<dbReference type="InterPro" id="IPR036957">
    <property type="entry name" value="Znf_PARP_sf"/>
</dbReference>
<organism evidence="7 8">
    <name type="scientific">Parascaris univalens</name>
    <name type="common">Nematode worm</name>
    <dbReference type="NCBI Taxonomy" id="6257"/>
    <lineage>
        <taxon>Eukaryota</taxon>
        <taxon>Metazoa</taxon>
        <taxon>Ecdysozoa</taxon>
        <taxon>Nematoda</taxon>
        <taxon>Chromadorea</taxon>
        <taxon>Rhabditida</taxon>
        <taxon>Spirurina</taxon>
        <taxon>Ascaridomorpha</taxon>
        <taxon>Ascaridoidea</taxon>
        <taxon>Ascarididae</taxon>
        <taxon>Parascaris</taxon>
    </lineage>
</organism>
<comment type="subcellular location">
    <subcellularLocation>
        <location evidence="1">Nucleus</location>
    </subcellularLocation>
</comment>
<keyword evidence="3" id="KW-0863">Zinc-finger</keyword>
<dbReference type="GO" id="GO:0003677">
    <property type="term" value="F:DNA binding"/>
    <property type="evidence" value="ECO:0007669"/>
    <property type="project" value="InterPro"/>
</dbReference>
<feature type="domain" description="PARP-type" evidence="6">
    <location>
        <begin position="25"/>
        <end position="109"/>
    </location>
</feature>
<dbReference type="Proteomes" id="UP000887569">
    <property type="component" value="Unplaced"/>
</dbReference>
<sequence>AVLFFSSFADMTTTSPAKAHSNLPYAVEYAKSGRATCKGCKDPIAMSSLRMSARQPSRFFDGLQDNWFHFDCFWNRLKKGDINEASIRGMDLLKWDDQEKIRSKIADNEGVLPVIVLFIPNTEG</sequence>
<dbReference type="GO" id="GO:0008270">
    <property type="term" value="F:zinc ion binding"/>
    <property type="evidence" value="ECO:0007669"/>
    <property type="project" value="UniProtKB-KW"/>
</dbReference>
<dbReference type="InterPro" id="IPR001510">
    <property type="entry name" value="Znf_PARP"/>
</dbReference>
<dbReference type="AlphaFoldDB" id="A0A915CJP9"/>
<dbReference type="SMART" id="SM01336">
    <property type="entry name" value="zf-PARP"/>
    <property type="match status" value="1"/>
</dbReference>
<keyword evidence="5" id="KW-0539">Nucleus</keyword>
<evidence type="ECO:0000256" key="5">
    <source>
        <dbReference type="ARBA" id="ARBA00023242"/>
    </source>
</evidence>
<evidence type="ECO:0000256" key="1">
    <source>
        <dbReference type="ARBA" id="ARBA00004123"/>
    </source>
</evidence>
<dbReference type="Pfam" id="PF00645">
    <property type="entry name" value="zf-PARP"/>
    <property type="match status" value="1"/>
</dbReference>
<name>A0A915CJP9_PARUN</name>
<evidence type="ECO:0000313" key="8">
    <source>
        <dbReference type="WBParaSite" id="PgR312_g001_t03"/>
    </source>
</evidence>
<evidence type="ECO:0000256" key="3">
    <source>
        <dbReference type="ARBA" id="ARBA00022771"/>
    </source>
</evidence>
<evidence type="ECO:0000256" key="2">
    <source>
        <dbReference type="ARBA" id="ARBA00022723"/>
    </source>
</evidence>
<proteinExistence type="predicted"/>
<dbReference type="GO" id="GO:0005634">
    <property type="term" value="C:nucleus"/>
    <property type="evidence" value="ECO:0007669"/>
    <property type="project" value="UniProtKB-SubCell"/>
</dbReference>
<accession>A0A915CJP9</accession>
<dbReference type="PROSITE" id="PS50064">
    <property type="entry name" value="ZF_PARP_2"/>
    <property type="match status" value="1"/>
</dbReference>